<evidence type="ECO:0000256" key="1">
    <source>
        <dbReference type="ARBA" id="ARBA00022553"/>
    </source>
</evidence>
<dbReference type="InterPro" id="IPR011006">
    <property type="entry name" value="CheY-like_superfamily"/>
</dbReference>
<name>A0AA35D514_9BURK</name>
<dbReference type="PROSITE" id="PS51755">
    <property type="entry name" value="OMPR_PHOB"/>
    <property type="match status" value="1"/>
</dbReference>
<dbReference type="InterPro" id="IPR036388">
    <property type="entry name" value="WH-like_DNA-bd_sf"/>
</dbReference>
<keyword evidence="3" id="KW-0805">Transcription regulation</keyword>
<keyword evidence="2" id="KW-0902">Two-component regulatory system</keyword>
<reference evidence="10" key="1">
    <citation type="submission" date="2020-05" db="EMBL/GenBank/DDBJ databases">
        <authorList>
            <person name="Delgado-Blas J."/>
        </authorList>
    </citation>
    <scope>NUCLEOTIDE SEQUENCE</scope>
    <source>
        <strain evidence="10">BB1454</strain>
    </source>
</reference>
<dbReference type="SMART" id="SM00448">
    <property type="entry name" value="REC"/>
    <property type="match status" value="1"/>
</dbReference>
<gene>
    <name evidence="10" type="primary">cusR_1</name>
    <name evidence="10" type="ORF">GHA_00697</name>
    <name evidence="11" type="ORF">N5J23_04275</name>
</gene>
<dbReference type="CDD" id="cd00383">
    <property type="entry name" value="trans_reg_C"/>
    <property type="match status" value="1"/>
</dbReference>
<evidence type="ECO:0000259" key="8">
    <source>
        <dbReference type="PROSITE" id="PS50110"/>
    </source>
</evidence>
<comment type="caution">
    <text evidence="10">The sequence shown here is derived from an EMBL/GenBank/DDBJ whole genome shotgun (WGS) entry which is preliminary data.</text>
</comment>
<feature type="domain" description="OmpR/PhoB-type" evidence="9">
    <location>
        <begin position="129"/>
        <end position="227"/>
    </location>
</feature>
<dbReference type="GO" id="GO:0000156">
    <property type="term" value="F:phosphorelay response regulator activity"/>
    <property type="evidence" value="ECO:0007669"/>
    <property type="project" value="TreeGrafter"/>
</dbReference>
<dbReference type="PROSITE" id="PS50110">
    <property type="entry name" value="RESPONSE_REGULATORY"/>
    <property type="match status" value="1"/>
</dbReference>
<dbReference type="Pfam" id="PF00072">
    <property type="entry name" value="Response_reg"/>
    <property type="match status" value="1"/>
</dbReference>
<dbReference type="InterPro" id="IPR001789">
    <property type="entry name" value="Sig_transdc_resp-reg_receiver"/>
</dbReference>
<evidence type="ECO:0000256" key="3">
    <source>
        <dbReference type="ARBA" id="ARBA00023015"/>
    </source>
</evidence>
<proteinExistence type="predicted"/>
<evidence type="ECO:0000313" key="12">
    <source>
        <dbReference type="Proteomes" id="UP000834458"/>
    </source>
</evidence>
<dbReference type="SMART" id="SM00862">
    <property type="entry name" value="Trans_reg_C"/>
    <property type="match status" value="1"/>
</dbReference>
<reference evidence="11" key="2">
    <citation type="submission" date="2022-09" db="EMBL/GenBank/DDBJ databases">
        <title>Intensive care unit water sources are persistently colonized with multi-drug resistant bacteria and are the site of extensive horizontal gene transfer of antibiotic resistance genes.</title>
        <authorList>
            <person name="Diorio-Toth L."/>
        </authorList>
    </citation>
    <scope>NUCLEOTIDE SEQUENCE</scope>
    <source>
        <strain evidence="11">GD03686</strain>
    </source>
</reference>
<accession>A0AA35D514</accession>
<dbReference type="InterPro" id="IPR039420">
    <property type="entry name" value="WalR-like"/>
</dbReference>
<keyword evidence="1 6" id="KW-0597">Phosphoprotein</keyword>
<evidence type="ECO:0000256" key="6">
    <source>
        <dbReference type="PROSITE-ProRule" id="PRU00169"/>
    </source>
</evidence>
<dbReference type="EMBL" id="JAOCJW010000005">
    <property type="protein sequence ID" value="MDH2004771.1"/>
    <property type="molecule type" value="Genomic_DNA"/>
</dbReference>
<keyword evidence="5" id="KW-0804">Transcription</keyword>
<dbReference type="GO" id="GO:0000976">
    <property type="term" value="F:transcription cis-regulatory region binding"/>
    <property type="evidence" value="ECO:0007669"/>
    <property type="project" value="TreeGrafter"/>
</dbReference>
<evidence type="ECO:0000313" key="11">
    <source>
        <dbReference type="EMBL" id="MDH2004771.1"/>
    </source>
</evidence>
<dbReference type="GeneID" id="74939172"/>
<dbReference type="RefSeq" id="WP_042413894.1">
    <property type="nucleotide sequence ID" value="NZ_CAHPRW010000009.1"/>
</dbReference>
<evidence type="ECO:0000256" key="2">
    <source>
        <dbReference type="ARBA" id="ARBA00023012"/>
    </source>
</evidence>
<dbReference type="Gene3D" id="3.40.50.2300">
    <property type="match status" value="1"/>
</dbReference>
<dbReference type="EMBL" id="CAHPSC010000006">
    <property type="protein sequence ID" value="CAB5668037.1"/>
    <property type="molecule type" value="Genomic_DNA"/>
</dbReference>
<dbReference type="FunFam" id="1.10.10.10:FF:000005">
    <property type="entry name" value="Two-component system response regulator"/>
    <property type="match status" value="1"/>
</dbReference>
<feature type="domain" description="Response regulatory" evidence="8">
    <location>
        <begin position="3"/>
        <end position="118"/>
    </location>
</feature>
<evidence type="ECO:0000256" key="5">
    <source>
        <dbReference type="ARBA" id="ARBA00023163"/>
    </source>
</evidence>
<dbReference type="InterPro" id="IPR001867">
    <property type="entry name" value="OmpR/PhoB-type_DNA-bd"/>
</dbReference>
<dbReference type="GO" id="GO:0006355">
    <property type="term" value="P:regulation of DNA-templated transcription"/>
    <property type="evidence" value="ECO:0007669"/>
    <property type="project" value="InterPro"/>
</dbReference>
<dbReference type="SUPFAM" id="SSF52172">
    <property type="entry name" value="CheY-like"/>
    <property type="match status" value="1"/>
</dbReference>
<feature type="modified residue" description="4-aspartylphosphate" evidence="6">
    <location>
        <position position="52"/>
    </location>
</feature>
<organism evidence="10 12">
    <name type="scientific">Comamonas aquatica</name>
    <dbReference type="NCBI Taxonomy" id="225991"/>
    <lineage>
        <taxon>Bacteria</taxon>
        <taxon>Pseudomonadati</taxon>
        <taxon>Pseudomonadota</taxon>
        <taxon>Betaproteobacteria</taxon>
        <taxon>Burkholderiales</taxon>
        <taxon>Comamonadaceae</taxon>
        <taxon>Comamonas</taxon>
    </lineage>
</organism>
<dbReference type="Proteomes" id="UP001161294">
    <property type="component" value="Unassembled WGS sequence"/>
</dbReference>
<dbReference type="PANTHER" id="PTHR48111">
    <property type="entry name" value="REGULATOR OF RPOS"/>
    <property type="match status" value="1"/>
</dbReference>
<evidence type="ECO:0000256" key="7">
    <source>
        <dbReference type="PROSITE-ProRule" id="PRU01091"/>
    </source>
</evidence>
<keyword evidence="4 7" id="KW-0238">DNA-binding</keyword>
<protein>
    <submittedName>
        <fullName evidence="11">Response regulator transcription factor</fullName>
    </submittedName>
    <submittedName>
        <fullName evidence="10">Transcriptional regulatory protein CusR</fullName>
    </submittedName>
</protein>
<evidence type="ECO:0000259" key="9">
    <source>
        <dbReference type="PROSITE" id="PS51755"/>
    </source>
</evidence>
<dbReference type="PANTHER" id="PTHR48111:SF76">
    <property type="entry name" value="TWO-COMPONENT RESPONSE REGULATOR"/>
    <property type="match status" value="1"/>
</dbReference>
<dbReference type="AlphaFoldDB" id="A0AA35D514"/>
<dbReference type="GO" id="GO:0032993">
    <property type="term" value="C:protein-DNA complex"/>
    <property type="evidence" value="ECO:0007669"/>
    <property type="project" value="TreeGrafter"/>
</dbReference>
<dbReference type="GO" id="GO:0005829">
    <property type="term" value="C:cytosol"/>
    <property type="evidence" value="ECO:0007669"/>
    <property type="project" value="TreeGrafter"/>
</dbReference>
<evidence type="ECO:0000256" key="4">
    <source>
        <dbReference type="ARBA" id="ARBA00023125"/>
    </source>
</evidence>
<dbReference type="Proteomes" id="UP000834458">
    <property type="component" value="Unassembled WGS sequence"/>
</dbReference>
<sequence>MKHILLIEDDAAIAEYISSNLCPATYQVVHVTEANSGLQHALSRAWDCILLDRMLPMGVDGLDVLKALRAVANTTPTMVVSALGQTDERVRCLKAGADDYLPKPFIMEELEARIEALVRRTATSTPPASHVLQLGDLQVDLIAHAVFRAGERIALNPREFKLLGYLLKNAGQTVTRTMVLENVWAYDFQPETNIIDVHISHLRQKIDVGGGPSLIRTVRGMGYRIDVPVAM</sequence>
<evidence type="ECO:0000313" key="10">
    <source>
        <dbReference type="EMBL" id="CAB5668037.1"/>
    </source>
</evidence>
<dbReference type="Gene3D" id="1.10.10.10">
    <property type="entry name" value="Winged helix-like DNA-binding domain superfamily/Winged helix DNA-binding domain"/>
    <property type="match status" value="1"/>
</dbReference>
<feature type="DNA-binding region" description="OmpR/PhoB-type" evidence="7">
    <location>
        <begin position="129"/>
        <end position="227"/>
    </location>
</feature>
<dbReference type="Pfam" id="PF00486">
    <property type="entry name" value="Trans_reg_C"/>
    <property type="match status" value="1"/>
</dbReference>